<dbReference type="PROSITE" id="PS51704">
    <property type="entry name" value="GP_PDE"/>
    <property type="match status" value="1"/>
</dbReference>
<organism evidence="2 3">
    <name type="scientific">Gracilibacillus oryzae</name>
    <dbReference type="NCBI Taxonomy" id="1672701"/>
    <lineage>
        <taxon>Bacteria</taxon>
        <taxon>Bacillati</taxon>
        <taxon>Bacillota</taxon>
        <taxon>Bacilli</taxon>
        <taxon>Bacillales</taxon>
        <taxon>Bacillaceae</taxon>
        <taxon>Gracilibacillus</taxon>
    </lineage>
</organism>
<dbReference type="InterPro" id="IPR030395">
    <property type="entry name" value="GP_PDE_dom"/>
</dbReference>
<feature type="domain" description="GP-PDE" evidence="1">
    <location>
        <begin position="11"/>
        <end position="248"/>
    </location>
</feature>
<dbReference type="GO" id="GO:0008081">
    <property type="term" value="F:phosphoric diester hydrolase activity"/>
    <property type="evidence" value="ECO:0007669"/>
    <property type="project" value="InterPro"/>
</dbReference>
<accession>A0A7C8L422</accession>
<dbReference type="SUPFAM" id="SSF51695">
    <property type="entry name" value="PLC-like phosphodiesterases"/>
    <property type="match status" value="1"/>
</dbReference>
<dbReference type="InterPro" id="IPR017946">
    <property type="entry name" value="PLC-like_Pdiesterase_TIM-brl"/>
</dbReference>
<dbReference type="GO" id="GO:0006629">
    <property type="term" value="P:lipid metabolic process"/>
    <property type="evidence" value="ECO:0007669"/>
    <property type="project" value="InterPro"/>
</dbReference>
<proteinExistence type="predicted"/>
<dbReference type="OrthoDB" id="384721at2"/>
<protein>
    <submittedName>
        <fullName evidence="2">Glycerophosphodiester phosphodiesterase</fullName>
    </submittedName>
</protein>
<evidence type="ECO:0000259" key="1">
    <source>
        <dbReference type="PROSITE" id="PS51704"/>
    </source>
</evidence>
<comment type="caution">
    <text evidence="2">The sequence shown here is derived from an EMBL/GenBank/DDBJ whole genome shotgun (WGS) entry which is preliminary data.</text>
</comment>
<name>A0A7C8L422_9BACI</name>
<dbReference type="Pfam" id="PF03009">
    <property type="entry name" value="GDPD"/>
    <property type="match status" value="1"/>
</dbReference>
<evidence type="ECO:0000313" key="2">
    <source>
        <dbReference type="EMBL" id="KAB8137530.1"/>
    </source>
</evidence>
<gene>
    <name evidence="2" type="ORF">F9U64_09030</name>
</gene>
<dbReference type="RefSeq" id="WP_153402670.1">
    <property type="nucleotide sequence ID" value="NZ_ML762428.1"/>
</dbReference>
<sequence length="252" mass="28555">MINSFEQRNRVTVAAHRGFSSMYPENTLLAFKESLEKGVNMIEFDLRLSRDKVVMILHDETLDRTTNGTGPITDLTLRELKQLDAGSWLGNEYEGLKIPTLEELCELLKDYPDTLLNVEIKKSPIAKEVMDKAVSILSGYGYLSKCVFTCFDADIISYIYDKYHLKTQGFPAEKMSNFTDGENGTYSKMWSIAFSMDLLTKEKVDEFKDKELHVWCYCPDTCQAVQYALDCGVSLITCNNIIPAITAISGDR</sequence>
<dbReference type="Proteomes" id="UP000480246">
    <property type="component" value="Unassembled WGS sequence"/>
</dbReference>
<dbReference type="EMBL" id="WEID01000042">
    <property type="protein sequence ID" value="KAB8137530.1"/>
    <property type="molecule type" value="Genomic_DNA"/>
</dbReference>
<dbReference type="AlphaFoldDB" id="A0A7C8L422"/>
<evidence type="ECO:0000313" key="3">
    <source>
        <dbReference type="Proteomes" id="UP000480246"/>
    </source>
</evidence>
<dbReference type="CDD" id="cd08565">
    <property type="entry name" value="GDPD_pAtGDE_like"/>
    <property type="match status" value="1"/>
</dbReference>
<dbReference type="PANTHER" id="PTHR46211:SF14">
    <property type="entry name" value="GLYCEROPHOSPHODIESTER PHOSPHODIESTERASE"/>
    <property type="match status" value="1"/>
</dbReference>
<dbReference type="Gene3D" id="3.20.20.190">
    <property type="entry name" value="Phosphatidylinositol (PI) phosphodiesterase"/>
    <property type="match status" value="1"/>
</dbReference>
<dbReference type="PANTHER" id="PTHR46211">
    <property type="entry name" value="GLYCEROPHOSPHORYL DIESTER PHOSPHODIESTERASE"/>
    <property type="match status" value="1"/>
</dbReference>
<reference evidence="2 3" key="1">
    <citation type="submission" date="2019-10" db="EMBL/GenBank/DDBJ databases">
        <title>Gracilibacillus sp. nov. isolated from rice seeds.</title>
        <authorList>
            <person name="He S."/>
        </authorList>
    </citation>
    <scope>NUCLEOTIDE SEQUENCE [LARGE SCALE GENOMIC DNA]</scope>
    <source>
        <strain evidence="2 3">TD8</strain>
    </source>
</reference>
<keyword evidence="3" id="KW-1185">Reference proteome</keyword>